<feature type="binding site" evidence="8">
    <location>
        <position position="104"/>
    </location>
    <ligand>
        <name>Mg(2+)</name>
        <dbReference type="ChEBI" id="CHEBI:18420"/>
    </ligand>
</feature>
<accession>A0A1H7CNU7</accession>
<protein>
    <recommendedName>
        <fullName evidence="8">Ribonuclease VapC</fullName>
        <shortName evidence="8">RNase VapC</shortName>
        <ecNumber evidence="8">3.1.-.-</ecNumber>
    </recommendedName>
    <alternativeName>
        <fullName evidence="8">Toxin VapC</fullName>
    </alternativeName>
</protein>
<dbReference type="GO" id="GO:0004540">
    <property type="term" value="F:RNA nuclease activity"/>
    <property type="evidence" value="ECO:0007669"/>
    <property type="project" value="InterPro"/>
</dbReference>
<dbReference type="Pfam" id="PF01850">
    <property type="entry name" value="PIN"/>
    <property type="match status" value="1"/>
</dbReference>
<evidence type="ECO:0000259" key="9">
    <source>
        <dbReference type="Pfam" id="PF01850"/>
    </source>
</evidence>
<dbReference type="HAMAP" id="MF_00265">
    <property type="entry name" value="VapC_Nob1"/>
    <property type="match status" value="1"/>
</dbReference>
<dbReference type="InterPro" id="IPR050556">
    <property type="entry name" value="Type_II_TA_system_RNase"/>
</dbReference>
<dbReference type="Proteomes" id="UP000199223">
    <property type="component" value="Unassembled WGS sequence"/>
</dbReference>
<comment type="cofactor">
    <cofactor evidence="1 8">
        <name>Mg(2+)</name>
        <dbReference type="ChEBI" id="CHEBI:18420"/>
    </cofactor>
</comment>
<evidence type="ECO:0000256" key="4">
    <source>
        <dbReference type="ARBA" id="ARBA00022723"/>
    </source>
</evidence>
<evidence type="ECO:0000313" key="11">
    <source>
        <dbReference type="Proteomes" id="UP000199223"/>
    </source>
</evidence>
<keyword evidence="8" id="KW-0800">Toxin</keyword>
<evidence type="ECO:0000256" key="2">
    <source>
        <dbReference type="ARBA" id="ARBA00022649"/>
    </source>
</evidence>
<dbReference type="RefSeq" id="WP_092265797.1">
    <property type="nucleotide sequence ID" value="NZ_FNZA01000035.1"/>
</dbReference>
<dbReference type="PANTHER" id="PTHR33653:SF1">
    <property type="entry name" value="RIBONUCLEASE VAPC2"/>
    <property type="match status" value="1"/>
</dbReference>
<keyword evidence="3 8" id="KW-0540">Nuclease</keyword>
<proteinExistence type="inferred from homology"/>
<dbReference type="AlphaFoldDB" id="A0A1H7CNU7"/>
<dbReference type="GO" id="GO:0016787">
    <property type="term" value="F:hydrolase activity"/>
    <property type="evidence" value="ECO:0007669"/>
    <property type="project" value="UniProtKB-KW"/>
</dbReference>
<dbReference type="EMBL" id="FNZA01000035">
    <property type="protein sequence ID" value="SEJ91271.1"/>
    <property type="molecule type" value="Genomic_DNA"/>
</dbReference>
<dbReference type="InterPro" id="IPR022907">
    <property type="entry name" value="VapC_family"/>
</dbReference>
<evidence type="ECO:0000256" key="6">
    <source>
        <dbReference type="ARBA" id="ARBA00022842"/>
    </source>
</evidence>
<keyword evidence="5 8" id="KW-0378">Hydrolase</keyword>
<evidence type="ECO:0000256" key="3">
    <source>
        <dbReference type="ARBA" id="ARBA00022722"/>
    </source>
</evidence>
<dbReference type="GO" id="GO:0090729">
    <property type="term" value="F:toxin activity"/>
    <property type="evidence" value="ECO:0007669"/>
    <property type="project" value="UniProtKB-KW"/>
</dbReference>
<dbReference type="OrthoDB" id="9815354at2"/>
<keyword evidence="6 8" id="KW-0460">Magnesium</keyword>
<dbReference type="Gene3D" id="3.40.50.1010">
    <property type="entry name" value="5'-nuclease"/>
    <property type="match status" value="1"/>
</dbReference>
<keyword evidence="2 8" id="KW-1277">Toxin-antitoxin system</keyword>
<comment type="function">
    <text evidence="8">Toxic component of a toxin-antitoxin (TA) system. An RNase.</text>
</comment>
<dbReference type="SUPFAM" id="SSF88723">
    <property type="entry name" value="PIN domain-like"/>
    <property type="match status" value="1"/>
</dbReference>
<feature type="domain" description="PIN" evidence="9">
    <location>
        <begin position="2"/>
        <end position="124"/>
    </location>
</feature>
<organism evidence="10 11">
    <name type="scientific">Deinococcus reticulitermitis</name>
    <dbReference type="NCBI Taxonomy" id="856736"/>
    <lineage>
        <taxon>Bacteria</taxon>
        <taxon>Thermotogati</taxon>
        <taxon>Deinococcota</taxon>
        <taxon>Deinococci</taxon>
        <taxon>Deinococcales</taxon>
        <taxon>Deinococcaceae</taxon>
        <taxon>Deinococcus</taxon>
    </lineage>
</organism>
<feature type="binding site" evidence="8">
    <location>
        <position position="5"/>
    </location>
    <ligand>
        <name>Mg(2+)</name>
        <dbReference type="ChEBI" id="CHEBI:18420"/>
    </ligand>
</feature>
<dbReference type="InterPro" id="IPR029060">
    <property type="entry name" value="PIN-like_dom_sf"/>
</dbReference>
<reference evidence="11" key="1">
    <citation type="submission" date="2016-10" db="EMBL/GenBank/DDBJ databases">
        <authorList>
            <person name="Varghese N."/>
            <person name="Submissions S."/>
        </authorList>
    </citation>
    <scope>NUCLEOTIDE SEQUENCE [LARGE SCALE GENOMIC DNA]</scope>
    <source>
        <strain evidence="11">CGMCC 1.10218</strain>
    </source>
</reference>
<keyword evidence="11" id="KW-1185">Reference proteome</keyword>
<evidence type="ECO:0000313" key="10">
    <source>
        <dbReference type="EMBL" id="SEJ91271.1"/>
    </source>
</evidence>
<evidence type="ECO:0000256" key="1">
    <source>
        <dbReference type="ARBA" id="ARBA00001946"/>
    </source>
</evidence>
<dbReference type="InterPro" id="IPR002716">
    <property type="entry name" value="PIN_dom"/>
</dbReference>
<dbReference type="CDD" id="cd18746">
    <property type="entry name" value="PIN_VapC4-5_FitB-like"/>
    <property type="match status" value="1"/>
</dbReference>
<sequence>MYLLDTNVISEATQPRPASGVVQFLQAQPPRTLFLSVLTVGEVEWGIENVQGGAKRAALRQWVTNDLRPAYAGRILPVDEGVMLTWARTAVATGKKPEQLPCMDALLAATALHHDLTLVTRNTADFALFGVRLLNPWENG</sequence>
<gene>
    <name evidence="8" type="primary">vapC</name>
    <name evidence="10" type="ORF">SAMN04488058_1352</name>
</gene>
<dbReference type="EC" id="3.1.-.-" evidence="8"/>
<dbReference type="STRING" id="856736.SAMN04488058_1352"/>
<dbReference type="GO" id="GO:0000287">
    <property type="term" value="F:magnesium ion binding"/>
    <property type="evidence" value="ECO:0007669"/>
    <property type="project" value="UniProtKB-UniRule"/>
</dbReference>
<dbReference type="PANTHER" id="PTHR33653">
    <property type="entry name" value="RIBONUCLEASE VAPC2"/>
    <property type="match status" value="1"/>
</dbReference>
<keyword evidence="4 8" id="KW-0479">Metal-binding</keyword>
<comment type="similarity">
    <text evidence="7 8">Belongs to the PINc/VapC protein family.</text>
</comment>
<evidence type="ECO:0000256" key="7">
    <source>
        <dbReference type="ARBA" id="ARBA00038093"/>
    </source>
</evidence>
<evidence type="ECO:0000256" key="8">
    <source>
        <dbReference type="HAMAP-Rule" id="MF_00265"/>
    </source>
</evidence>
<evidence type="ECO:0000256" key="5">
    <source>
        <dbReference type="ARBA" id="ARBA00022801"/>
    </source>
</evidence>
<name>A0A1H7CNU7_9DEIO</name>